<proteinExistence type="predicted"/>
<evidence type="ECO:0000256" key="3">
    <source>
        <dbReference type="ARBA" id="ARBA00022837"/>
    </source>
</evidence>
<dbReference type="InterPro" id="IPR008183">
    <property type="entry name" value="Aldose_1/G6P_1-epimerase"/>
</dbReference>
<dbReference type="InterPro" id="IPR014718">
    <property type="entry name" value="GH-type_carb-bd"/>
</dbReference>
<dbReference type="PANTHER" id="PTHR11122:SF13">
    <property type="entry name" value="GLUCOSE-6-PHOSPHATE 1-EPIMERASE"/>
    <property type="match status" value="1"/>
</dbReference>
<accession>A0A9D1XT29</accession>
<dbReference type="EMBL" id="DXEN01000082">
    <property type="protein sequence ID" value="HIX87166.1"/>
    <property type="molecule type" value="Genomic_DNA"/>
</dbReference>
<comment type="caution">
    <text evidence="4">The sequence shown here is derived from an EMBL/GenBank/DDBJ whole genome shotgun (WGS) entry which is preliminary data.</text>
</comment>
<dbReference type="GO" id="GO:0005975">
    <property type="term" value="P:carbohydrate metabolic process"/>
    <property type="evidence" value="ECO:0007669"/>
    <property type="project" value="InterPro"/>
</dbReference>
<dbReference type="Pfam" id="PF01263">
    <property type="entry name" value="Aldose_epim"/>
    <property type="match status" value="1"/>
</dbReference>
<reference evidence="4" key="2">
    <citation type="submission" date="2021-04" db="EMBL/GenBank/DDBJ databases">
        <authorList>
            <person name="Gilroy R."/>
        </authorList>
    </citation>
    <scope>NUCLEOTIDE SEQUENCE</scope>
    <source>
        <strain evidence="4">ChiHecec2B26-12326</strain>
    </source>
</reference>
<reference evidence="4" key="1">
    <citation type="journal article" date="2021" name="PeerJ">
        <title>Extensive microbial diversity within the chicken gut microbiome revealed by metagenomics and culture.</title>
        <authorList>
            <person name="Gilroy R."/>
            <person name="Ravi A."/>
            <person name="Getino M."/>
            <person name="Pursley I."/>
            <person name="Horton D.L."/>
            <person name="Alikhan N.F."/>
            <person name="Baker D."/>
            <person name="Gharbi K."/>
            <person name="Hall N."/>
            <person name="Watson M."/>
            <person name="Adriaenssens E.M."/>
            <person name="Foster-Nyarko E."/>
            <person name="Jarju S."/>
            <person name="Secka A."/>
            <person name="Antonio M."/>
            <person name="Oren A."/>
            <person name="Chaudhuri R.R."/>
            <person name="La Ragione R."/>
            <person name="Hildebrand F."/>
            <person name="Pallen M.J."/>
        </authorList>
    </citation>
    <scope>NUCLEOTIDE SEQUENCE</scope>
    <source>
        <strain evidence="4">ChiHecec2B26-12326</strain>
    </source>
</reference>
<dbReference type="InterPro" id="IPR011013">
    <property type="entry name" value="Gal_mutarotase_sf_dom"/>
</dbReference>
<sequence length="292" mass="33783">MKTLSNQKLTIRVAEHGAELSGIVANATGKEYLWQADPAFWKRHSPVLFPIVGSVWNAEYRYAGVTYPLSQHGFARDMDFTLERETANELLFVLEDTADTLRVYPFPFRLEIGYRLTENRVEVLWRVRNRGERTMHFQIGAHPAFYYPDYVAERPERGYMAFDVKEGLVYRALREKGCVGDEVRPVPLDPDGLLPLNIHTFDIDTFILENSQIRRVDLLDLEKRLVLSLCFTAPVVGLWSPPRKNAPFVCIEPWYGRCDRAGYTGSYEERDWVWHLEPGEVFDASYTIEIAL</sequence>
<evidence type="ECO:0000256" key="2">
    <source>
        <dbReference type="ARBA" id="ARBA00011245"/>
    </source>
</evidence>
<dbReference type="SUPFAM" id="SSF74650">
    <property type="entry name" value="Galactose mutarotase-like"/>
    <property type="match status" value="1"/>
</dbReference>
<comment type="subunit">
    <text evidence="2">Monomer.</text>
</comment>
<keyword evidence="3" id="KW-0106">Calcium</keyword>
<dbReference type="CDD" id="cd09024">
    <property type="entry name" value="Aldose_epim_lacX"/>
    <property type="match status" value="1"/>
</dbReference>
<protein>
    <submittedName>
        <fullName evidence="4">Aldose 1-epimerase family protein</fullName>
    </submittedName>
</protein>
<comment type="cofactor">
    <cofactor evidence="1">
        <name>Ca(2+)</name>
        <dbReference type="ChEBI" id="CHEBI:29108"/>
    </cofactor>
</comment>
<organism evidence="4 5">
    <name type="scientific">Candidatus Parabacteroides intestinigallinarum</name>
    <dbReference type="NCBI Taxonomy" id="2838722"/>
    <lineage>
        <taxon>Bacteria</taxon>
        <taxon>Pseudomonadati</taxon>
        <taxon>Bacteroidota</taxon>
        <taxon>Bacteroidia</taxon>
        <taxon>Bacteroidales</taxon>
        <taxon>Tannerellaceae</taxon>
        <taxon>Parabacteroides</taxon>
    </lineage>
</organism>
<dbReference type="PANTHER" id="PTHR11122">
    <property type="entry name" value="APOSPORY-ASSOCIATED PROTEIN C-RELATED"/>
    <property type="match status" value="1"/>
</dbReference>
<dbReference type="GO" id="GO:0016853">
    <property type="term" value="F:isomerase activity"/>
    <property type="evidence" value="ECO:0007669"/>
    <property type="project" value="InterPro"/>
</dbReference>
<evidence type="ECO:0000313" key="4">
    <source>
        <dbReference type="EMBL" id="HIX87166.1"/>
    </source>
</evidence>
<gene>
    <name evidence="4" type="ORF">H9848_11260</name>
</gene>
<dbReference type="InterPro" id="IPR037481">
    <property type="entry name" value="LacX"/>
</dbReference>
<dbReference type="AlphaFoldDB" id="A0A9D1XT29"/>
<dbReference type="GO" id="GO:0030246">
    <property type="term" value="F:carbohydrate binding"/>
    <property type="evidence" value="ECO:0007669"/>
    <property type="project" value="InterPro"/>
</dbReference>
<dbReference type="Proteomes" id="UP000823847">
    <property type="component" value="Unassembled WGS sequence"/>
</dbReference>
<dbReference type="Gene3D" id="2.70.98.10">
    <property type="match status" value="1"/>
</dbReference>
<evidence type="ECO:0000313" key="5">
    <source>
        <dbReference type="Proteomes" id="UP000823847"/>
    </source>
</evidence>
<evidence type="ECO:0000256" key="1">
    <source>
        <dbReference type="ARBA" id="ARBA00001913"/>
    </source>
</evidence>
<name>A0A9D1XT29_9BACT</name>